<sequence length="72" mass="8435">MHKQVLVKVILDDLEYVDVVHDAPVPTWISGNIGSRGQAWDYREDPHESYFEFYSEGDAELFLIRWQGQIQP</sequence>
<evidence type="ECO:0000313" key="1">
    <source>
        <dbReference type="EMBL" id="RZF66522.1"/>
    </source>
</evidence>
<proteinExistence type="predicted"/>
<protein>
    <submittedName>
        <fullName evidence="1">Uncharacterized protein</fullName>
    </submittedName>
</protein>
<dbReference type="Proteomes" id="UP000292085">
    <property type="component" value="Unassembled WGS sequence"/>
</dbReference>
<name>A0A4Q6Y801_9SPHN</name>
<keyword evidence="2" id="KW-1185">Reference proteome</keyword>
<gene>
    <name evidence="1" type="ORF">EWE75_01325</name>
</gene>
<evidence type="ECO:0000313" key="2">
    <source>
        <dbReference type="Proteomes" id="UP000292085"/>
    </source>
</evidence>
<organism evidence="1 2">
    <name type="scientific">Sphingomonas populi</name>
    <dbReference type="NCBI Taxonomy" id="2484750"/>
    <lineage>
        <taxon>Bacteria</taxon>
        <taxon>Pseudomonadati</taxon>
        <taxon>Pseudomonadota</taxon>
        <taxon>Alphaproteobacteria</taxon>
        <taxon>Sphingomonadales</taxon>
        <taxon>Sphingomonadaceae</taxon>
        <taxon>Sphingomonas</taxon>
    </lineage>
</organism>
<dbReference type="AlphaFoldDB" id="A0A4Q6Y801"/>
<dbReference type="RefSeq" id="WP_130154876.1">
    <property type="nucleotide sequence ID" value="NZ_SGIS01000001.1"/>
</dbReference>
<accession>A0A4Q6Y801</accession>
<comment type="caution">
    <text evidence="1">The sequence shown here is derived from an EMBL/GenBank/DDBJ whole genome shotgun (WGS) entry which is preliminary data.</text>
</comment>
<dbReference type="EMBL" id="SGIS01000001">
    <property type="protein sequence ID" value="RZF66522.1"/>
    <property type="molecule type" value="Genomic_DNA"/>
</dbReference>
<reference evidence="1 2" key="1">
    <citation type="submission" date="2019-02" db="EMBL/GenBank/DDBJ databases">
        <authorList>
            <person name="Li Y."/>
        </authorList>
    </citation>
    <scope>NUCLEOTIDE SEQUENCE [LARGE SCALE GENOMIC DNA]</scope>
    <source>
        <strain evidence="1 2">3-7</strain>
    </source>
</reference>